<feature type="transmembrane region" description="Helical" evidence="1">
    <location>
        <begin position="6"/>
        <end position="39"/>
    </location>
</feature>
<proteinExistence type="predicted"/>
<keyword evidence="1" id="KW-1133">Transmembrane helix</keyword>
<dbReference type="AlphaFoldDB" id="A0A4R2IWG3"/>
<organism evidence="2 3">
    <name type="scientific">Actinocrispum wychmicini</name>
    <dbReference type="NCBI Taxonomy" id="1213861"/>
    <lineage>
        <taxon>Bacteria</taxon>
        <taxon>Bacillati</taxon>
        <taxon>Actinomycetota</taxon>
        <taxon>Actinomycetes</taxon>
        <taxon>Pseudonocardiales</taxon>
        <taxon>Pseudonocardiaceae</taxon>
        <taxon>Actinocrispum</taxon>
    </lineage>
</organism>
<accession>A0A4R2IWG3</accession>
<name>A0A4R2IWG3_9PSEU</name>
<keyword evidence="1" id="KW-0472">Membrane</keyword>
<reference evidence="2 3" key="1">
    <citation type="submission" date="2019-03" db="EMBL/GenBank/DDBJ databases">
        <title>Genomic Encyclopedia of Type Strains, Phase IV (KMG-IV): sequencing the most valuable type-strain genomes for metagenomic binning, comparative biology and taxonomic classification.</title>
        <authorList>
            <person name="Goeker M."/>
        </authorList>
    </citation>
    <scope>NUCLEOTIDE SEQUENCE [LARGE SCALE GENOMIC DNA]</scope>
    <source>
        <strain evidence="2 3">DSM 45934</strain>
    </source>
</reference>
<keyword evidence="3" id="KW-1185">Reference proteome</keyword>
<keyword evidence="1" id="KW-0812">Transmembrane</keyword>
<protein>
    <submittedName>
        <fullName evidence="2">Uncharacterized protein</fullName>
    </submittedName>
</protein>
<sequence length="52" mass="5255">MGTALTVALLAVVLVAMVVFFAGFLALFAGVAVVGTVAAAMSRTSTRRKLGQ</sequence>
<evidence type="ECO:0000256" key="1">
    <source>
        <dbReference type="SAM" id="Phobius"/>
    </source>
</evidence>
<gene>
    <name evidence="2" type="ORF">EV192_114234</name>
</gene>
<dbReference type="RefSeq" id="WP_165960950.1">
    <property type="nucleotide sequence ID" value="NZ_SLWS01000014.1"/>
</dbReference>
<dbReference type="Proteomes" id="UP000295680">
    <property type="component" value="Unassembled WGS sequence"/>
</dbReference>
<evidence type="ECO:0000313" key="3">
    <source>
        <dbReference type="Proteomes" id="UP000295680"/>
    </source>
</evidence>
<evidence type="ECO:0000313" key="2">
    <source>
        <dbReference type="EMBL" id="TCO49864.1"/>
    </source>
</evidence>
<comment type="caution">
    <text evidence="2">The sequence shown here is derived from an EMBL/GenBank/DDBJ whole genome shotgun (WGS) entry which is preliminary data.</text>
</comment>
<dbReference type="EMBL" id="SLWS01000014">
    <property type="protein sequence ID" value="TCO49864.1"/>
    <property type="molecule type" value="Genomic_DNA"/>
</dbReference>